<dbReference type="RefSeq" id="WP_087102675.1">
    <property type="nucleotide sequence ID" value="NZ_FWFG01000030.1"/>
</dbReference>
<sequence length="208" mass="21452">MPSPPLAPAPPRASGCGAWSAHAGDLARRIAGELAAYPDGPSTRSCARHDGLVPLRDGVWAHPASLLTMPDRAVAIGCALGAELSADLVVAGLSAAWVFTGVAPPPLLELVTTARPRALAGTRIRQVEVSPAEVEAIGGCPVTIPVRTAIDVLRFAADDALALRAVEALLRSGHADPRAIDRRLASCAALPHLRRARARWSAVSATGV</sequence>
<gene>
    <name evidence="1" type="ORF">FM110_03405</name>
</gene>
<evidence type="ECO:0008006" key="3">
    <source>
        <dbReference type="Google" id="ProtNLM"/>
    </source>
</evidence>
<dbReference type="AlphaFoldDB" id="A0A1X6WVE5"/>
<name>A0A1X6WVE5_9MICO</name>
<reference evidence="1 2" key="1">
    <citation type="submission" date="2017-02" db="EMBL/GenBank/DDBJ databases">
        <authorList>
            <person name="Peterson S.W."/>
        </authorList>
    </citation>
    <scope>NUCLEOTIDE SEQUENCE [LARGE SCALE GENOMIC DNA]</scope>
    <source>
        <strain evidence="1 2">CIP104813</strain>
    </source>
</reference>
<dbReference type="EMBL" id="FWFG01000030">
    <property type="protein sequence ID" value="SLM89335.1"/>
    <property type="molecule type" value="Genomic_DNA"/>
</dbReference>
<keyword evidence="2" id="KW-1185">Reference proteome</keyword>
<organism evidence="1 2">
    <name type="scientific">Brachybacterium nesterenkovii</name>
    <dbReference type="NCBI Taxonomy" id="47847"/>
    <lineage>
        <taxon>Bacteria</taxon>
        <taxon>Bacillati</taxon>
        <taxon>Actinomycetota</taxon>
        <taxon>Actinomycetes</taxon>
        <taxon>Micrococcales</taxon>
        <taxon>Dermabacteraceae</taxon>
        <taxon>Brachybacterium</taxon>
    </lineage>
</organism>
<protein>
    <recommendedName>
        <fullName evidence="3">AbiEi antitoxin C-terminal domain-containing protein</fullName>
    </recommendedName>
</protein>
<proteinExistence type="predicted"/>
<dbReference type="OrthoDB" id="4792875at2"/>
<evidence type="ECO:0000313" key="2">
    <source>
        <dbReference type="Proteomes" id="UP000195981"/>
    </source>
</evidence>
<evidence type="ECO:0000313" key="1">
    <source>
        <dbReference type="EMBL" id="SLM89335.1"/>
    </source>
</evidence>
<accession>A0A1X6WVE5</accession>
<dbReference type="Proteomes" id="UP000195981">
    <property type="component" value="Unassembled WGS sequence"/>
</dbReference>